<feature type="domain" description="Amidohydrolase-related" evidence="2">
    <location>
        <begin position="6"/>
        <end position="280"/>
    </location>
</feature>
<dbReference type="PANTHER" id="PTHR43569:SF2">
    <property type="entry name" value="AMIDOHYDROLASE-RELATED DOMAIN-CONTAINING PROTEIN"/>
    <property type="match status" value="1"/>
</dbReference>
<dbReference type="STRING" id="1142394.PSMK_16300"/>
<gene>
    <name evidence="3" type="ordered locus">PSMK_16300</name>
</gene>
<evidence type="ECO:0000259" key="2">
    <source>
        <dbReference type="Pfam" id="PF04909"/>
    </source>
</evidence>
<dbReference type="PANTHER" id="PTHR43569">
    <property type="entry name" value="AMIDOHYDROLASE"/>
    <property type="match status" value="1"/>
</dbReference>
<dbReference type="EMBL" id="AP012338">
    <property type="protein sequence ID" value="BAM03789.1"/>
    <property type="molecule type" value="Genomic_DNA"/>
</dbReference>
<dbReference type="HOGENOM" id="CLU_044590_3_0_0"/>
<dbReference type="InterPro" id="IPR032466">
    <property type="entry name" value="Metal_Hydrolase"/>
</dbReference>
<dbReference type="SUPFAM" id="SSF51556">
    <property type="entry name" value="Metallo-dependent hydrolases"/>
    <property type="match status" value="1"/>
</dbReference>
<evidence type="ECO:0000256" key="1">
    <source>
        <dbReference type="ARBA" id="ARBA00038310"/>
    </source>
</evidence>
<sequence length="295" mass="32500">MPEAFIDAHQHFWEHARNPQDWISPGMEPLTEDFGPARLAPELARRDGPAGFARSVLVQATHSDAETDWYLDLAEAHPRIAGVVGWVDLTSEALDDRLDELAERPKLRGIRHVVQAEPDDRWLLSPAVLRGLERLRERGLRFDLLILTKHLPLVPELCERLPGLPMVIDHLAKPPLASGDLDGWRRGIDAAARCEGLHAKLSGLVTEADHARWTADDLAPAVRHAVDCFGPDRLMAGSDWPVCLLAASHPRTVDVLEEILPRSADPDAIFGGTARRFYGLDPAPAASAPPELDHA</sequence>
<dbReference type="eggNOG" id="COG3618">
    <property type="taxonomic scope" value="Bacteria"/>
</dbReference>
<dbReference type="InterPro" id="IPR052350">
    <property type="entry name" value="Metallo-dep_Lactonases"/>
</dbReference>
<dbReference type="AlphaFoldDB" id="I0IEV1"/>
<evidence type="ECO:0000313" key="3">
    <source>
        <dbReference type="EMBL" id="BAM03789.1"/>
    </source>
</evidence>
<name>I0IEV1_PHYMF</name>
<accession>I0IEV1</accession>
<dbReference type="GO" id="GO:0016787">
    <property type="term" value="F:hydrolase activity"/>
    <property type="evidence" value="ECO:0007669"/>
    <property type="project" value="UniProtKB-KW"/>
</dbReference>
<protein>
    <submittedName>
        <fullName evidence="3">Putative hydrolase</fullName>
    </submittedName>
</protein>
<dbReference type="OrthoDB" id="5450317at2"/>
<comment type="similarity">
    <text evidence="1">Belongs to the metallo-dependent hydrolases superfamily.</text>
</comment>
<organism evidence="3 4">
    <name type="scientific">Phycisphaera mikurensis (strain NBRC 102666 / KCTC 22515 / FYK2301M01)</name>
    <dbReference type="NCBI Taxonomy" id="1142394"/>
    <lineage>
        <taxon>Bacteria</taxon>
        <taxon>Pseudomonadati</taxon>
        <taxon>Planctomycetota</taxon>
        <taxon>Phycisphaerae</taxon>
        <taxon>Phycisphaerales</taxon>
        <taxon>Phycisphaeraceae</taxon>
        <taxon>Phycisphaera</taxon>
    </lineage>
</organism>
<keyword evidence="4" id="KW-1185">Reference proteome</keyword>
<dbReference type="Gene3D" id="3.20.20.140">
    <property type="entry name" value="Metal-dependent hydrolases"/>
    <property type="match status" value="1"/>
</dbReference>
<keyword evidence="3" id="KW-0378">Hydrolase</keyword>
<dbReference type="InterPro" id="IPR006680">
    <property type="entry name" value="Amidohydro-rel"/>
</dbReference>
<dbReference type="PATRIC" id="fig|1142394.8.peg.1676"/>
<dbReference type="Pfam" id="PF04909">
    <property type="entry name" value="Amidohydro_2"/>
    <property type="match status" value="1"/>
</dbReference>
<evidence type="ECO:0000313" key="4">
    <source>
        <dbReference type="Proteomes" id="UP000007881"/>
    </source>
</evidence>
<reference evidence="3 4" key="1">
    <citation type="submission" date="2012-02" db="EMBL/GenBank/DDBJ databases">
        <title>Complete genome sequence of Phycisphaera mikurensis NBRC 102666.</title>
        <authorList>
            <person name="Ankai A."/>
            <person name="Hosoyama A."/>
            <person name="Terui Y."/>
            <person name="Sekine M."/>
            <person name="Fukai R."/>
            <person name="Kato Y."/>
            <person name="Nakamura S."/>
            <person name="Yamada-Narita S."/>
            <person name="Kawakoshi A."/>
            <person name="Fukunaga Y."/>
            <person name="Yamazaki S."/>
            <person name="Fujita N."/>
        </authorList>
    </citation>
    <scope>NUCLEOTIDE SEQUENCE [LARGE SCALE GENOMIC DNA]</scope>
    <source>
        <strain evidence="4">NBRC 102666 / KCTC 22515 / FYK2301M01</strain>
    </source>
</reference>
<dbReference type="Proteomes" id="UP000007881">
    <property type="component" value="Chromosome"/>
</dbReference>
<dbReference type="RefSeq" id="WP_014437007.1">
    <property type="nucleotide sequence ID" value="NC_017080.1"/>
</dbReference>
<dbReference type="KEGG" id="phm:PSMK_16300"/>
<proteinExistence type="inferred from homology"/>